<sequence>MRMEQKVIYNGQVLTLTQFWATGEPCLWITNPQQIGIPKMEFVGGYPNEYCIFLKNLTETELEQITSLDGTPLDMTEELRQHLTGKDKPYGATG</sequence>
<dbReference type="EMBL" id="WKPO01000043">
    <property type="protein sequence ID" value="MSB50826.1"/>
    <property type="molecule type" value="Genomic_DNA"/>
</dbReference>
<organism evidence="1 4">
    <name type="scientific">Flavonifractor plautii</name>
    <name type="common">Fusobacterium plautii</name>
    <dbReference type="NCBI Taxonomy" id="292800"/>
    <lineage>
        <taxon>Bacteria</taxon>
        <taxon>Bacillati</taxon>
        <taxon>Bacillota</taxon>
        <taxon>Clostridia</taxon>
        <taxon>Eubacteriales</taxon>
        <taxon>Oscillospiraceae</taxon>
        <taxon>Flavonifractor</taxon>
    </lineage>
</organism>
<comment type="caution">
    <text evidence="1">The sequence shown here is derived from an EMBL/GenBank/DDBJ whole genome shotgun (WGS) entry which is preliminary data.</text>
</comment>
<protein>
    <submittedName>
        <fullName evidence="1">Uncharacterized protein</fullName>
    </submittedName>
</protein>
<gene>
    <name evidence="2" type="ORF">GKE90_19385</name>
    <name evidence="1" type="ORF">GKE97_14735</name>
</gene>
<dbReference type="Proteomes" id="UP000434475">
    <property type="component" value="Unassembled WGS sequence"/>
</dbReference>
<dbReference type="EMBL" id="WKPR01000015">
    <property type="protein sequence ID" value="MSB20764.1"/>
    <property type="molecule type" value="Genomic_DNA"/>
</dbReference>
<reference evidence="3 4" key="1">
    <citation type="journal article" date="2019" name="Nat. Med.">
        <title>A library of human gut bacterial isolates paired with longitudinal multiomics data enables mechanistic microbiome research.</title>
        <authorList>
            <person name="Poyet M."/>
            <person name="Groussin M."/>
            <person name="Gibbons S.M."/>
            <person name="Avila-Pacheco J."/>
            <person name="Jiang X."/>
            <person name="Kearney S.M."/>
            <person name="Perrotta A.R."/>
            <person name="Berdy B."/>
            <person name="Zhao S."/>
            <person name="Lieberman T.D."/>
            <person name="Swanson P.K."/>
            <person name="Smith M."/>
            <person name="Roesemann S."/>
            <person name="Alexander J.E."/>
            <person name="Rich S.A."/>
            <person name="Livny J."/>
            <person name="Vlamakis H."/>
            <person name="Clish C."/>
            <person name="Bullock K."/>
            <person name="Deik A."/>
            <person name="Scott J."/>
            <person name="Pierce K.A."/>
            <person name="Xavier R.J."/>
            <person name="Alm E.J."/>
        </authorList>
    </citation>
    <scope>NUCLEOTIDE SEQUENCE [LARGE SCALE GENOMIC DNA]</scope>
    <source>
        <strain evidence="1 4">BIOML-A2</strain>
        <strain evidence="2 3">BIOML-A5</strain>
    </source>
</reference>
<name>A0A6I2R2A2_FLAPL</name>
<dbReference type="Proteomes" id="UP000429811">
    <property type="component" value="Unassembled WGS sequence"/>
</dbReference>
<evidence type="ECO:0000313" key="2">
    <source>
        <dbReference type="EMBL" id="MSB50826.1"/>
    </source>
</evidence>
<evidence type="ECO:0000313" key="4">
    <source>
        <dbReference type="Proteomes" id="UP000434475"/>
    </source>
</evidence>
<evidence type="ECO:0000313" key="3">
    <source>
        <dbReference type="Proteomes" id="UP000429811"/>
    </source>
</evidence>
<dbReference type="AlphaFoldDB" id="A0A6I2R2A2"/>
<evidence type="ECO:0000313" key="1">
    <source>
        <dbReference type="EMBL" id="MSB20764.1"/>
    </source>
</evidence>
<proteinExistence type="predicted"/>
<accession>A0A6I2R2A2</accession>